<accession>A0AAD7GEP2</accession>
<proteinExistence type="predicted"/>
<feature type="region of interest" description="Disordered" evidence="1">
    <location>
        <begin position="1"/>
        <end position="178"/>
    </location>
</feature>
<keyword evidence="3" id="KW-1185">Reference proteome</keyword>
<dbReference type="Proteomes" id="UP001221757">
    <property type="component" value="Unassembled WGS sequence"/>
</dbReference>
<feature type="region of interest" description="Disordered" evidence="1">
    <location>
        <begin position="390"/>
        <end position="419"/>
    </location>
</feature>
<name>A0AAD7GEP2_MYCRO</name>
<feature type="region of interest" description="Disordered" evidence="1">
    <location>
        <begin position="250"/>
        <end position="342"/>
    </location>
</feature>
<organism evidence="2 3">
    <name type="scientific">Mycena rosella</name>
    <name type="common">Pink bonnet</name>
    <name type="synonym">Agaricus rosellus</name>
    <dbReference type="NCBI Taxonomy" id="1033263"/>
    <lineage>
        <taxon>Eukaryota</taxon>
        <taxon>Fungi</taxon>
        <taxon>Dikarya</taxon>
        <taxon>Basidiomycota</taxon>
        <taxon>Agaricomycotina</taxon>
        <taxon>Agaricomycetes</taxon>
        <taxon>Agaricomycetidae</taxon>
        <taxon>Agaricales</taxon>
        <taxon>Marasmiineae</taxon>
        <taxon>Mycenaceae</taxon>
        <taxon>Mycena</taxon>
    </lineage>
</organism>
<evidence type="ECO:0000313" key="2">
    <source>
        <dbReference type="EMBL" id="KAJ7691436.1"/>
    </source>
</evidence>
<dbReference type="AlphaFoldDB" id="A0AAD7GEP2"/>
<feature type="compositionally biased region" description="Low complexity" evidence="1">
    <location>
        <begin position="136"/>
        <end position="156"/>
    </location>
</feature>
<protein>
    <submittedName>
        <fullName evidence="2">Uncharacterized protein</fullName>
    </submittedName>
</protein>
<feature type="compositionally biased region" description="Basic and acidic residues" evidence="1">
    <location>
        <begin position="118"/>
        <end position="135"/>
    </location>
</feature>
<dbReference type="EMBL" id="JARKIE010000058">
    <property type="protein sequence ID" value="KAJ7691436.1"/>
    <property type="molecule type" value="Genomic_DNA"/>
</dbReference>
<gene>
    <name evidence="2" type="ORF">B0H17DRAFT_1286369</name>
</gene>
<evidence type="ECO:0000256" key="1">
    <source>
        <dbReference type="SAM" id="MobiDB-lite"/>
    </source>
</evidence>
<feature type="compositionally biased region" description="Basic and acidic residues" evidence="1">
    <location>
        <begin position="84"/>
        <end position="100"/>
    </location>
</feature>
<feature type="compositionally biased region" description="Basic and acidic residues" evidence="1">
    <location>
        <begin position="319"/>
        <end position="333"/>
    </location>
</feature>
<comment type="caution">
    <text evidence="2">The sequence shown here is derived from an EMBL/GenBank/DDBJ whole genome shotgun (WGS) entry which is preliminary data.</text>
</comment>
<evidence type="ECO:0000313" key="3">
    <source>
        <dbReference type="Proteomes" id="UP001221757"/>
    </source>
</evidence>
<feature type="compositionally biased region" description="Polar residues" evidence="1">
    <location>
        <begin position="26"/>
        <end position="39"/>
    </location>
</feature>
<sequence length="642" mass="69516">MAAGDLIRQLSGSRRELYGTSGGGRSENSPTAASTTESLPTRRLAPRPAARHRGRATELGILRSSASSAADDADSRTGVQDAEDLARLEERGEEERRKEGTTGICAADDDCYAAGTSREGRQRECNWDGRTDARLLRSSSSSGPPVVVAASRSPPLRQRSARTSSSLPPPRLDPASPNRVHRYAHQSLLTLAPSSGQSKSVGSCMGPNEPVQSISAATRVGPTLPAAVVLEAQAQAYIELSRLSYIPHSSPPYTASDSPPVPRTLCSRRSFRRRPPLPRAHGLESHPAVRTRSIENARVASTASRRSVVAGRGGSREQVAGRREDRGSKREEGAGTDEGDSSRGVLVCLCQGGIEVGMMSVRTPCPPVRGAHTHHGAFHRVRCLSEQGDAARPNARPSAHEALQWRGRGRGPDLSQERWRREPAEEWRMEDRGHRCLRASLITHAVSGSGVHRGSRAEGRSTDWKGSLAVRSMPAGISRPGARRWSHIWTAARRHRRHGQAGRTEMRGYDPSFAARKPQYTKPAHRPFSSPGASRPSLSTRSFSSRRARSPITRMSPARLPSRLLGPCTPIGLQYSLDPISLTPPCSPPAHLPAYSSPVADSSSVPPPPPPLPSPLIFSVYRSVQLRYRVSTWNQRADLGKT</sequence>
<reference evidence="2" key="1">
    <citation type="submission" date="2023-03" db="EMBL/GenBank/DDBJ databases">
        <title>Massive genome expansion in bonnet fungi (Mycena s.s.) driven by repeated elements and novel gene families across ecological guilds.</title>
        <authorList>
            <consortium name="Lawrence Berkeley National Laboratory"/>
            <person name="Harder C.B."/>
            <person name="Miyauchi S."/>
            <person name="Viragh M."/>
            <person name="Kuo A."/>
            <person name="Thoen E."/>
            <person name="Andreopoulos B."/>
            <person name="Lu D."/>
            <person name="Skrede I."/>
            <person name="Drula E."/>
            <person name="Henrissat B."/>
            <person name="Morin E."/>
            <person name="Kohler A."/>
            <person name="Barry K."/>
            <person name="LaButti K."/>
            <person name="Morin E."/>
            <person name="Salamov A."/>
            <person name="Lipzen A."/>
            <person name="Mereny Z."/>
            <person name="Hegedus B."/>
            <person name="Baldrian P."/>
            <person name="Stursova M."/>
            <person name="Weitz H."/>
            <person name="Taylor A."/>
            <person name="Grigoriev I.V."/>
            <person name="Nagy L.G."/>
            <person name="Martin F."/>
            <person name="Kauserud H."/>
        </authorList>
    </citation>
    <scope>NUCLEOTIDE SEQUENCE</scope>
    <source>
        <strain evidence="2">CBHHK067</strain>
    </source>
</reference>
<feature type="region of interest" description="Disordered" evidence="1">
    <location>
        <begin position="493"/>
        <end position="561"/>
    </location>
</feature>
<feature type="compositionally biased region" description="Low complexity" evidence="1">
    <location>
        <begin position="534"/>
        <end position="543"/>
    </location>
</feature>